<dbReference type="OrthoDB" id="2034231at2"/>
<evidence type="ECO:0000256" key="4">
    <source>
        <dbReference type="ARBA" id="ARBA00022679"/>
    </source>
</evidence>
<dbReference type="EMBL" id="FOFB01000004">
    <property type="protein sequence ID" value="SEP97894.1"/>
    <property type="molecule type" value="Genomic_DNA"/>
</dbReference>
<feature type="transmembrane region" description="Helical" evidence="8">
    <location>
        <begin position="312"/>
        <end position="336"/>
    </location>
</feature>
<evidence type="ECO:0000313" key="10">
    <source>
        <dbReference type="EMBL" id="SEP97894.1"/>
    </source>
</evidence>
<feature type="transmembrane region" description="Helical" evidence="8">
    <location>
        <begin position="209"/>
        <end position="229"/>
    </location>
</feature>
<feature type="transmembrane region" description="Helical" evidence="8">
    <location>
        <begin position="342"/>
        <end position="360"/>
    </location>
</feature>
<organism evidence="10 11">
    <name type="scientific">Neolewinella agarilytica</name>
    <dbReference type="NCBI Taxonomy" id="478744"/>
    <lineage>
        <taxon>Bacteria</taxon>
        <taxon>Pseudomonadati</taxon>
        <taxon>Bacteroidota</taxon>
        <taxon>Saprospiria</taxon>
        <taxon>Saprospirales</taxon>
        <taxon>Lewinellaceae</taxon>
        <taxon>Neolewinella</taxon>
    </lineage>
</organism>
<feature type="transmembrane region" description="Helical" evidence="8">
    <location>
        <begin position="267"/>
        <end position="291"/>
    </location>
</feature>
<evidence type="ECO:0000256" key="5">
    <source>
        <dbReference type="ARBA" id="ARBA00022692"/>
    </source>
</evidence>
<reference evidence="11" key="1">
    <citation type="submission" date="2016-10" db="EMBL/GenBank/DDBJ databases">
        <authorList>
            <person name="Varghese N."/>
            <person name="Submissions S."/>
        </authorList>
    </citation>
    <scope>NUCLEOTIDE SEQUENCE [LARGE SCALE GENOMIC DNA]</scope>
    <source>
        <strain evidence="11">DSM 24740</strain>
    </source>
</reference>
<dbReference type="AlphaFoldDB" id="A0A1H9C9R9"/>
<accession>A0A1H9C9R9</accession>
<gene>
    <name evidence="10" type="ORF">SAMN05444359_104117</name>
</gene>
<proteinExistence type="predicted"/>
<evidence type="ECO:0000256" key="1">
    <source>
        <dbReference type="ARBA" id="ARBA00004651"/>
    </source>
</evidence>
<dbReference type="RefSeq" id="WP_090165987.1">
    <property type="nucleotide sequence ID" value="NZ_FOFB01000004.1"/>
</dbReference>
<sequence>MALGLGVLDDYGISWDESIQRRHGRVSIDYAAEKLGIDDYEKLEPEWDLEDYQWSNYGMIYQITANLLEQKLGYEDDPYHYYKLRHYLAFGLFWLACLYFYRTLRLRFPDKAWYPLIGTLALVLSPRIFANGFYNPKDHILLVFYVISTFTMLRFLKERSWRNLIFHAFATGLALNTRLPALIVPLTTCLILGWEMLRDRSEIRANLKWIAVYLPLSVAFMVPFFPYLWEDTFSRLIGAFSEMSAFDWDSTVWLFGNRISALDVPWYYIPAWIIITTPIIFLLFIFSGVFATGKHMLSSLRDFRWWSSKEELLDFSQLGLAVGPILVVILLGSTLYNGWRHLHFVFPSFVFLLMVGYDYGQRNWARPQVQSWILGAGLVLTAVQMARYHPHQYVYFNAAIQGEPLNVRFDMDYWGVGFRDAFLQLADQIPEGETRAIKCEVWPCKDNYKSLPPEAKAKLTIATAWHKADYLATNFIWPNTRYDVRDRKEHFAFPVVEVRPAGDLIVGIYDLRAAKAAAAPAPKGTE</sequence>
<feature type="transmembrane region" description="Helical" evidence="8">
    <location>
        <begin position="372"/>
        <end position="389"/>
    </location>
</feature>
<dbReference type="PANTHER" id="PTHR33908:SF11">
    <property type="entry name" value="MEMBRANE PROTEIN"/>
    <property type="match status" value="1"/>
</dbReference>
<evidence type="ECO:0000313" key="11">
    <source>
        <dbReference type="Proteomes" id="UP000199021"/>
    </source>
</evidence>
<evidence type="ECO:0000256" key="8">
    <source>
        <dbReference type="SAM" id="Phobius"/>
    </source>
</evidence>
<dbReference type="GO" id="GO:0016763">
    <property type="term" value="F:pentosyltransferase activity"/>
    <property type="evidence" value="ECO:0007669"/>
    <property type="project" value="TreeGrafter"/>
</dbReference>
<comment type="subcellular location">
    <subcellularLocation>
        <location evidence="1">Cell membrane</location>
        <topology evidence="1">Multi-pass membrane protein</topology>
    </subcellularLocation>
</comment>
<feature type="transmembrane region" description="Helical" evidence="8">
    <location>
        <begin position="84"/>
        <end position="101"/>
    </location>
</feature>
<name>A0A1H9C9R9_9BACT</name>
<keyword evidence="3 10" id="KW-0328">Glycosyltransferase</keyword>
<dbReference type="GO" id="GO:0005886">
    <property type="term" value="C:plasma membrane"/>
    <property type="evidence" value="ECO:0007669"/>
    <property type="project" value="UniProtKB-SubCell"/>
</dbReference>
<dbReference type="GO" id="GO:0009103">
    <property type="term" value="P:lipopolysaccharide biosynthetic process"/>
    <property type="evidence" value="ECO:0007669"/>
    <property type="project" value="UniProtKB-ARBA"/>
</dbReference>
<dbReference type="STRING" id="478744.SAMN05444359_104117"/>
<feature type="transmembrane region" description="Helical" evidence="8">
    <location>
        <begin position="113"/>
        <end position="134"/>
    </location>
</feature>
<keyword evidence="7 8" id="KW-0472">Membrane</keyword>
<keyword evidence="2" id="KW-1003">Cell membrane</keyword>
<dbReference type="InParanoid" id="A0A1H9C9R9"/>
<keyword evidence="6 8" id="KW-1133">Transmembrane helix</keyword>
<feature type="transmembrane region" description="Helical" evidence="8">
    <location>
        <begin position="140"/>
        <end position="156"/>
    </location>
</feature>
<dbReference type="InterPro" id="IPR038731">
    <property type="entry name" value="RgtA/B/C-like"/>
</dbReference>
<keyword evidence="5 8" id="KW-0812">Transmembrane</keyword>
<dbReference type="InterPro" id="IPR050297">
    <property type="entry name" value="LipidA_mod_glycosyltrf_83"/>
</dbReference>
<evidence type="ECO:0000256" key="6">
    <source>
        <dbReference type="ARBA" id="ARBA00022989"/>
    </source>
</evidence>
<keyword evidence="4 10" id="KW-0808">Transferase</keyword>
<dbReference type="Proteomes" id="UP000199021">
    <property type="component" value="Unassembled WGS sequence"/>
</dbReference>
<evidence type="ECO:0000256" key="7">
    <source>
        <dbReference type="ARBA" id="ARBA00023136"/>
    </source>
</evidence>
<evidence type="ECO:0000256" key="2">
    <source>
        <dbReference type="ARBA" id="ARBA00022475"/>
    </source>
</evidence>
<evidence type="ECO:0000259" key="9">
    <source>
        <dbReference type="Pfam" id="PF13231"/>
    </source>
</evidence>
<dbReference type="Pfam" id="PF13231">
    <property type="entry name" value="PMT_2"/>
    <property type="match status" value="1"/>
</dbReference>
<keyword evidence="11" id="KW-1185">Reference proteome</keyword>
<evidence type="ECO:0000256" key="3">
    <source>
        <dbReference type="ARBA" id="ARBA00022676"/>
    </source>
</evidence>
<feature type="domain" description="Glycosyltransferase RgtA/B/C/D-like" evidence="9">
    <location>
        <begin position="95"/>
        <end position="219"/>
    </location>
</feature>
<protein>
    <submittedName>
        <fullName evidence="10">Dolichyl-phosphate-mannose-protein mannosyltransferase</fullName>
    </submittedName>
</protein>
<dbReference type="PANTHER" id="PTHR33908">
    <property type="entry name" value="MANNOSYLTRANSFERASE YKCB-RELATED"/>
    <property type="match status" value="1"/>
</dbReference>